<dbReference type="RefSeq" id="WP_255915954.1">
    <property type="nucleotide sequence ID" value="NZ_JANFQO010000021.1"/>
</dbReference>
<dbReference type="PROSITE" id="PS51257">
    <property type="entry name" value="PROKAR_LIPOPROTEIN"/>
    <property type="match status" value="1"/>
</dbReference>
<dbReference type="PROSITE" id="PS00622">
    <property type="entry name" value="HTH_LUXR_1"/>
    <property type="match status" value="1"/>
</dbReference>
<evidence type="ECO:0000259" key="6">
    <source>
        <dbReference type="PROSITE" id="PS50043"/>
    </source>
</evidence>
<evidence type="ECO:0000256" key="5">
    <source>
        <dbReference type="SAM" id="Phobius"/>
    </source>
</evidence>
<feature type="transmembrane region" description="Helical" evidence="5">
    <location>
        <begin position="7"/>
        <end position="28"/>
    </location>
</feature>
<keyword evidence="2" id="KW-0238">DNA-binding</keyword>
<keyword evidence="5" id="KW-1133">Transmembrane helix</keyword>
<accession>A0ABT1QWW6</accession>
<name>A0ABT1QWW6_9GAMM</name>
<sequence length="174" mass="17941">MRSLTTVRLLLGYGGLAALVLACLWLVSLAPLRLGWGRELVGAAIATVALCVGLHLARKPQVPAPAAQPPVAISAAEPQDSAEPEAVPVAPPDATGVPPLSGSAAGAAGTASQLSQREREVLHWLAQGLSNKEIARTLSLSENTVKTHLANVYAKLGVGRRTEALKVARQQGLA</sequence>
<feature type="domain" description="HTH luxR-type" evidence="6">
    <location>
        <begin position="107"/>
        <end position="172"/>
    </location>
</feature>
<dbReference type="EMBL" id="JANFQO010000021">
    <property type="protein sequence ID" value="MCQ4166764.1"/>
    <property type="molecule type" value="Genomic_DNA"/>
</dbReference>
<gene>
    <name evidence="7" type="ORF">NM961_18790</name>
</gene>
<comment type="caution">
    <text evidence="7">The sequence shown here is derived from an EMBL/GenBank/DDBJ whole genome shotgun (WGS) entry which is preliminary data.</text>
</comment>
<keyword evidence="8" id="KW-1185">Reference proteome</keyword>
<evidence type="ECO:0000313" key="8">
    <source>
        <dbReference type="Proteomes" id="UP001165498"/>
    </source>
</evidence>
<dbReference type="SUPFAM" id="SSF46894">
    <property type="entry name" value="C-terminal effector domain of the bipartite response regulators"/>
    <property type="match status" value="1"/>
</dbReference>
<proteinExistence type="predicted"/>
<dbReference type="SMART" id="SM00421">
    <property type="entry name" value="HTH_LUXR"/>
    <property type="match status" value="1"/>
</dbReference>
<dbReference type="Gene3D" id="1.10.10.10">
    <property type="entry name" value="Winged helix-like DNA-binding domain superfamily/Winged helix DNA-binding domain"/>
    <property type="match status" value="1"/>
</dbReference>
<keyword evidence="5" id="KW-0812">Transmembrane</keyword>
<evidence type="ECO:0000313" key="7">
    <source>
        <dbReference type="EMBL" id="MCQ4166764.1"/>
    </source>
</evidence>
<evidence type="ECO:0000256" key="3">
    <source>
        <dbReference type="ARBA" id="ARBA00023163"/>
    </source>
</evidence>
<keyword evidence="1" id="KW-0805">Transcription regulation</keyword>
<protein>
    <submittedName>
        <fullName evidence="7">Response regulator transcription factor</fullName>
    </submittedName>
</protein>
<dbReference type="CDD" id="cd06170">
    <property type="entry name" value="LuxR_C_like"/>
    <property type="match status" value="1"/>
</dbReference>
<dbReference type="InterPro" id="IPR000792">
    <property type="entry name" value="Tscrpt_reg_LuxR_C"/>
</dbReference>
<feature type="compositionally biased region" description="Low complexity" evidence="4">
    <location>
        <begin position="84"/>
        <end position="94"/>
    </location>
</feature>
<dbReference type="Proteomes" id="UP001165498">
    <property type="component" value="Unassembled WGS sequence"/>
</dbReference>
<dbReference type="InterPro" id="IPR036388">
    <property type="entry name" value="WH-like_DNA-bd_sf"/>
</dbReference>
<evidence type="ECO:0000256" key="1">
    <source>
        <dbReference type="ARBA" id="ARBA00023015"/>
    </source>
</evidence>
<keyword evidence="5" id="KW-0472">Membrane</keyword>
<dbReference type="PANTHER" id="PTHR44688">
    <property type="entry name" value="DNA-BINDING TRANSCRIPTIONAL ACTIVATOR DEVR_DOSR"/>
    <property type="match status" value="1"/>
</dbReference>
<dbReference type="Pfam" id="PF00196">
    <property type="entry name" value="GerE"/>
    <property type="match status" value="1"/>
</dbReference>
<feature type="transmembrane region" description="Helical" evidence="5">
    <location>
        <begin position="40"/>
        <end position="57"/>
    </location>
</feature>
<dbReference type="InterPro" id="IPR016032">
    <property type="entry name" value="Sig_transdc_resp-reg_C-effctor"/>
</dbReference>
<reference evidence="7" key="1">
    <citation type="submission" date="2022-07" db="EMBL/GenBank/DDBJ databases">
        <title>Tahibacter sp., a new gammaproteobacterium isolated from the silt sample collected at pig farm.</title>
        <authorList>
            <person name="Chen H."/>
        </authorList>
    </citation>
    <scope>NUCLEOTIDE SEQUENCE</scope>
    <source>
        <strain evidence="7">P2K</strain>
    </source>
</reference>
<feature type="region of interest" description="Disordered" evidence="4">
    <location>
        <begin position="68"/>
        <end position="109"/>
    </location>
</feature>
<dbReference type="PRINTS" id="PR00038">
    <property type="entry name" value="HTHLUXR"/>
</dbReference>
<dbReference type="PROSITE" id="PS50043">
    <property type="entry name" value="HTH_LUXR_2"/>
    <property type="match status" value="1"/>
</dbReference>
<keyword evidence="3" id="KW-0804">Transcription</keyword>
<evidence type="ECO:0000256" key="2">
    <source>
        <dbReference type="ARBA" id="ARBA00023125"/>
    </source>
</evidence>
<organism evidence="7 8">
    <name type="scientific">Tahibacter harae</name>
    <dbReference type="NCBI Taxonomy" id="2963937"/>
    <lineage>
        <taxon>Bacteria</taxon>
        <taxon>Pseudomonadati</taxon>
        <taxon>Pseudomonadota</taxon>
        <taxon>Gammaproteobacteria</taxon>
        <taxon>Lysobacterales</taxon>
        <taxon>Rhodanobacteraceae</taxon>
        <taxon>Tahibacter</taxon>
    </lineage>
</organism>
<evidence type="ECO:0000256" key="4">
    <source>
        <dbReference type="SAM" id="MobiDB-lite"/>
    </source>
</evidence>
<dbReference type="PANTHER" id="PTHR44688:SF16">
    <property type="entry name" value="DNA-BINDING TRANSCRIPTIONAL ACTIVATOR DEVR_DOSR"/>
    <property type="match status" value="1"/>
</dbReference>